<dbReference type="Proteomes" id="UP000013988">
    <property type="component" value="Unassembled WGS sequence"/>
</dbReference>
<evidence type="ECO:0008006" key="3">
    <source>
        <dbReference type="Google" id="ProtNLM"/>
    </source>
</evidence>
<reference evidence="1 2" key="1">
    <citation type="submission" date="2013-03" db="EMBL/GenBank/DDBJ databases">
        <title>Whole genome shotgun sequencing of Clostridium sartagoforme AAU1.</title>
        <authorList>
            <person name="Joshi C.G."/>
            <person name="Duggirala S.M."/>
            <person name="Nathani N.M."/>
            <person name="Bhatt V.D."/>
            <person name="Patel A.K."/>
            <person name="Pandya P.R."/>
            <person name="KaPatel J.A."/>
        </authorList>
    </citation>
    <scope>NUCLEOTIDE SEQUENCE [LARGE SCALE GENOMIC DNA]</scope>
    <source>
        <strain evidence="1 2">AAU1</strain>
    </source>
</reference>
<evidence type="ECO:0000313" key="1">
    <source>
        <dbReference type="EMBL" id="EOR20427.1"/>
    </source>
</evidence>
<keyword evidence="2" id="KW-1185">Reference proteome</keyword>
<protein>
    <recommendedName>
        <fullName evidence="3">Abortive phage resistance protein</fullName>
    </recommendedName>
</protein>
<dbReference type="InterPro" id="IPR025591">
    <property type="entry name" value="RloB"/>
</dbReference>
<organism evidence="1 2">
    <name type="scientific">Clostridium sartagoforme AAU1</name>
    <dbReference type="NCBI Taxonomy" id="1202534"/>
    <lineage>
        <taxon>Bacteria</taxon>
        <taxon>Bacillati</taxon>
        <taxon>Bacillota</taxon>
        <taxon>Clostridia</taxon>
        <taxon>Eubacteriales</taxon>
        <taxon>Clostridiaceae</taxon>
        <taxon>Clostridium</taxon>
    </lineage>
</organism>
<accession>R9BTU8</accession>
<proteinExistence type="predicted"/>
<dbReference type="RefSeq" id="WP_016208706.1">
    <property type="nucleotide sequence ID" value="NZ_ASRV01000205.1"/>
</dbReference>
<evidence type="ECO:0000313" key="2">
    <source>
        <dbReference type="Proteomes" id="UP000013988"/>
    </source>
</evidence>
<dbReference type="PATRIC" id="fig|1202534.3.peg.3465"/>
<dbReference type="OrthoDB" id="9796523at2"/>
<gene>
    <name evidence="1" type="ORF">A500_17390</name>
</gene>
<comment type="caution">
    <text evidence="1">The sequence shown here is derived from an EMBL/GenBank/DDBJ whole genome shotgun (WGS) entry which is preliminary data.</text>
</comment>
<dbReference type="EMBL" id="ASRV01000205">
    <property type="protein sequence ID" value="EOR20427.1"/>
    <property type="molecule type" value="Genomic_DNA"/>
</dbReference>
<sequence length="309" mass="36760">MRIPKKYGERTLHFKSEQIEKPKYIFVYEGQETEAQYFQGIIDNRGILNINPLIDLQPILRSHLELTKSHPVNILSYLERYLENYYSIDMISNKIVDFCIEILDVKDNSIYTSKMLNEDIIRYLCYISEKDTNEIINFTSETLIGLAKYLEDKIQLTDQIDSIIEYIEDQEIVYNKDIDKICLIIDRDCGNVKPNQYDLILEKCRNKGINLYVTNPNFEFWLYLHTREVLFEDHIDLLENRRTGKKRYLERRLSDAFEGYRKDYIKFDRFLPKLDIAIEQEKQFCEDLIGLKTELGSNVGILISQLKNK</sequence>
<name>R9BTU8_9CLOT</name>
<dbReference type="AlphaFoldDB" id="R9BTU8"/>
<dbReference type="Pfam" id="PF13707">
    <property type="entry name" value="RloB"/>
    <property type="match status" value="1"/>
</dbReference>